<protein>
    <submittedName>
        <fullName evidence="1">Uncharacterized protein</fullName>
    </submittedName>
</protein>
<evidence type="ECO:0000313" key="2">
    <source>
        <dbReference type="Proteomes" id="UP000239800"/>
    </source>
</evidence>
<proteinExistence type="predicted"/>
<gene>
    <name evidence="1" type="ORF">BST85_05030</name>
</gene>
<sequence>MYAFGRITAPFIGTGHFILNLKKLARQAVCRHKRSRAKAGRSEDGWTVAFEMKLPEDWEAYYYQFNWWGTRHPLQGQKGILMKYPSFFQLITD</sequence>
<keyword evidence="2" id="KW-1185">Reference proteome</keyword>
<name>A0A2S7KNY0_9FLAO</name>
<organism evidence="1 2">
    <name type="scientific">Aureitalea marina</name>
    <dbReference type="NCBI Taxonomy" id="930804"/>
    <lineage>
        <taxon>Bacteria</taxon>
        <taxon>Pseudomonadati</taxon>
        <taxon>Bacteroidota</taxon>
        <taxon>Flavobacteriia</taxon>
        <taxon>Flavobacteriales</taxon>
        <taxon>Flavobacteriaceae</taxon>
        <taxon>Aureitalea</taxon>
    </lineage>
</organism>
<evidence type="ECO:0000313" key="1">
    <source>
        <dbReference type="EMBL" id="PQB04332.1"/>
    </source>
</evidence>
<dbReference type="AlphaFoldDB" id="A0A2S7KNY0"/>
<comment type="caution">
    <text evidence="1">The sequence shown here is derived from an EMBL/GenBank/DDBJ whole genome shotgun (WGS) entry which is preliminary data.</text>
</comment>
<reference evidence="1 2" key="1">
    <citation type="submission" date="2016-11" db="EMBL/GenBank/DDBJ databases">
        <title>Trade-off between light-utilization and light-protection in marine flavobacteria.</title>
        <authorList>
            <person name="Kumagai Y."/>
        </authorList>
    </citation>
    <scope>NUCLEOTIDE SEQUENCE [LARGE SCALE GENOMIC DNA]</scope>
    <source>
        <strain evidence="1 2">NBRC 107741</strain>
    </source>
</reference>
<dbReference type="EMBL" id="MQUB01000001">
    <property type="protein sequence ID" value="PQB04332.1"/>
    <property type="molecule type" value="Genomic_DNA"/>
</dbReference>
<dbReference type="Proteomes" id="UP000239800">
    <property type="component" value="Unassembled WGS sequence"/>
</dbReference>
<accession>A0A2S7KNY0</accession>